<dbReference type="RefSeq" id="WP_100921073.1">
    <property type="nucleotide sequence ID" value="NZ_CP020370.1"/>
</dbReference>
<keyword evidence="3" id="KW-1185">Reference proteome</keyword>
<accession>A0A2K8UCX3</accession>
<dbReference type="Proteomes" id="UP000232638">
    <property type="component" value="Chromosome"/>
</dbReference>
<dbReference type="Pfam" id="PF19911">
    <property type="entry name" value="DUF6384"/>
    <property type="match status" value="1"/>
</dbReference>
<dbReference type="EMBL" id="CP020370">
    <property type="protein sequence ID" value="AUB83385.1"/>
    <property type="molecule type" value="Genomic_DNA"/>
</dbReference>
<sequence>MSDTAAIQTGGAAGTKPPLDDMMLAMDVVDTLRRRERIANNELDDQGREEDLKERLRKIYADQGLEVPDRVIEQAVAALKEGRFTYQPPPHTLGTRLARLYVRRGAAGKWLGGLALVGVLLFGLHHVFIAAPAAAIPQDLARVHTEALGLAKTDQARATIERYFNAGQAALRNGDKARAKAALAELESARVTLGQEYLVRIVNRQGVQSGVFRIPDINTGARNYYVVVEAVDPSGRVLKVPIANEETRTTEAVDRWALRADQRTFEAVKRDKQDDGIIEQDRFGYKPRGELVPRYEMKTTGGAITKW</sequence>
<feature type="transmembrane region" description="Helical" evidence="1">
    <location>
        <begin position="110"/>
        <end position="135"/>
    </location>
</feature>
<evidence type="ECO:0000313" key="3">
    <source>
        <dbReference type="Proteomes" id="UP000232638"/>
    </source>
</evidence>
<evidence type="ECO:0000313" key="2">
    <source>
        <dbReference type="EMBL" id="AUB83385.1"/>
    </source>
</evidence>
<proteinExistence type="predicted"/>
<dbReference type="OrthoDB" id="6115808at2"/>
<organism evidence="2 3">
    <name type="scientific">Candidatus Thiodictyon syntrophicum</name>
    <dbReference type="NCBI Taxonomy" id="1166950"/>
    <lineage>
        <taxon>Bacteria</taxon>
        <taxon>Pseudomonadati</taxon>
        <taxon>Pseudomonadota</taxon>
        <taxon>Gammaproteobacteria</taxon>
        <taxon>Chromatiales</taxon>
        <taxon>Chromatiaceae</taxon>
        <taxon>Thiodictyon</taxon>
    </lineage>
</organism>
<keyword evidence="1" id="KW-1133">Transmembrane helix</keyword>
<dbReference type="InterPro" id="IPR045964">
    <property type="entry name" value="DUF6384"/>
</dbReference>
<evidence type="ECO:0000256" key="1">
    <source>
        <dbReference type="SAM" id="Phobius"/>
    </source>
</evidence>
<gene>
    <name evidence="2" type="ORF">THSYN_22185</name>
</gene>
<name>A0A2K8UCX3_9GAMM</name>
<protein>
    <submittedName>
        <fullName evidence="2">Uncharacterized protein</fullName>
    </submittedName>
</protein>
<keyword evidence="1" id="KW-0812">Transmembrane</keyword>
<keyword evidence="1" id="KW-0472">Membrane</keyword>
<dbReference type="AlphaFoldDB" id="A0A2K8UCX3"/>
<dbReference type="KEGG" id="tsy:THSYN_22185"/>
<reference evidence="2 3" key="1">
    <citation type="submission" date="2017-03" db="EMBL/GenBank/DDBJ databases">
        <title>Complete genome sequence of Candidatus 'Thiodictyon syntrophicum' sp. nov. strain Cad16T, a photolithoautotroph purple sulfur bacterium isolated from an alpine meromictic lake.</title>
        <authorList>
            <person name="Luedin S.M."/>
            <person name="Pothier J.F."/>
            <person name="Danza F."/>
            <person name="Storelli N."/>
            <person name="Wittwer M."/>
            <person name="Tonolla M."/>
        </authorList>
    </citation>
    <scope>NUCLEOTIDE SEQUENCE [LARGE SCALE GENOMIC DNA]</scope>
    <source>
        <strain evidence="2 3">Cad16T</strain>
    </source>
</reference>